<dbReference type="Proteomes" id="UP000199071">
    <property type="component" value="Unassembled WGS sequence"/>
</dbReference>
<keyword evidence="3" id="KW-1185">Reference proteome</keyword>
<dbReference type="RefSeq" id="WP_175478226.1">
    <property type="nucleotide sequence ID" value="NZ_FMXQ01000001.1"/>
</dbReference>
<dbReference type="STRING" id="665467.SAMN02982931_00140"/>
<feature type="transmembrane region" description="Helical" evidence="1">
    <location>
        <begin position="28"/>
        <end position="51"/>
    </location>
</feature>
<evidence type="ECO:0000256" key="1">
    <source>
        <dbReference type="SAM" id="Phobius"/>
    </source>
</evidence>
<organism evidence="2 3">
    <name type="scientific">Bauldia litoralis</name>
    <dbReference type="NCBI Taxonomy" id="665467"/>
    <lineage>
        <taxon>Bacteria</taxon>
        <taxon>Pseudomonadati</taxon>
        <taxon>Pseudomonadota</taxon>
        <taxon>Alphaproteobacteria</taxon>
        <taxon>Hyphomicrobiales</taxon>
        <taxon>Kaistiaceae</taxon>
        <taxon>Bauldia</taxon>
    </lineage>
</organism>
<keyword evidence="1" id="KW-0812">Transmembrane</keyword>
<evidence type="ECO:0000313" key="3">
    <source>
        <dbReference type="Proteomes" id="UP000199071"/>
    </source>
</evidence>
<dbReference type="AlphaFoldDB" id="A0A1G6A3T7"/>
<accession>A0A1G6A3T7</accession>
<sequence length="55" mass="5743">MPVLFFILLIILIATVGFWKTLGAIVGAVAMVVLLVILIAAVAAIGGIIAVKRLR</sequence>
<keyword evidence="1" id="KW-1133">Transmembrane helix</keyword>
<dbReference type="EMBL" id="FMXQ01000001">
    <property type="protein sequence ID" value="SDB03094.1"/>
    <property type="molecule type" value="Genomic_DNA"/>
</dbReference>
<reference evidence="2 3" key="1">
    <citation type="submission" date="2016-10" db="EMBL/GenBank/DDBJ databases">
        <authorList>
            <person name="de Groot N.N."/>
        </authorList>
    </citation>
    <scope>NUCLEOTIDE SEQUENCE [LARGE SCALE GENOMIC DNA]</scope>
    <source>
        <strain evidence="2 3">ATCC 35022</strain>
    </source>
</reference>
<proteinExistence type="predicted"/>
<evidence type="ECO:0000313" key="2">
    <source>
        <dbReference type="EMBL" id="SDB03094.1"/>
    </source>
</evidence>
<name>A0A1G6A3T7_9HYPH</name>
<keyword evidence="1" id="KW-0472">Membrane</keyword>
<gene>
    <name evidence="2" type="ORF">SAMN02982931_00140</name>
</gene>
<protein>
    <submittedName>
        <fullName evidence="2">Uncharacterized protein</fullName>
    </submittedName>
</protein>